<feature type="chain" id="PRO_5012809855" evidence="1">
    <location>
        <begin position="30"/>
        <end position="139"/>
    </location>
</feature>
<keyword evidence="3" id="KW-1185">Reference proteome</keyword>
<protein>
    <submittedName>
        <fullName evidence="2">Uncharacterized protein</fullName>
    </submittedName>
</protein>
<proteinExistence type="predicted"/>
<dbReference type="Proteomes" id="UP000218968">
    <property type="component" value="Chromosome"/>
</dbReference>
<reference evidence="3" key="1">
    <citation type="submission" date="2017-09" db="EMBL/GenBank/DDBJ databases">
        <title>Luteimonas liuhanmingii sp.nov., isolated from the intestinal contents of Tibetan Plateau Pika in Yushu, Qinghai Province, China.</title>
        <authorList>
            <person name="Gui Z."/>
        </authorList>
    </citation>
    <scope>NUCLEOTIDE SEQUENCE [LARGE SCALE GENOMIC DNA]</scope>
    <source>
        <strain evidence="3">100111</strain>
    </source>
</reference>
<keyword evidence="1" id="KW-0732">Signal</keyword>
<gene>
    <name evidence="2" type="ORF">CNR27_00920</name>
</gene>
<evidence type="ECO:0000256" key="1">
    <source>
        <dbReference type="SAM" id="SignalP"/>
    </source>
</evidence>
<dbReference type="KEGG" id="lum:CNR27_00920"/>
<dbReference type="PROSITE" id="PS51257">
    <property type="entry name" value="PROKAR_LIPOPROTEIN"/>
    <property type="match status" value="1"/>
</dbReference>
<evidence type="ECO:0000313" key="3">
    <source>
        <dbReference type="Proteomes" id="UP000218968"/>
    </source>
</evidence>
<organism evidence="2 3">
    <name type="scientific">Luteimonas chenhongjianii</name>
    <dbReference type="NCBI Taxonomy" id="2006110"/>
    <lineage>
        <taxon>Bacteria</taxon>
        <taxon>Pseudomonadati</taxon>
        <taxon>Pseudomonadota</taxon>
        <taxon>Gammaproteobacteria</taxon>
        <taxon>Lysobacterales</taxon>
        <taxon>Lysobacteraceae</taxon>
        <taxon>Luteimonas</taxon>
    </lineage>
</organism>
<dbReference type="AlphaFoldDB" id="A0A290XAK6"/>
<dbReference type="EMBL" id="CP023406">
    <property type="protein sequence ID" value="ATD66192.1"/>
    <property type="molecule type" value="Genomic_DNA"/>
</dbReference>
<name>A0A290XAK6_9GAMM</name>
<feature type="signal peptide" evidence="1">
    <location>
        <begin position="1"/>
        <end position="29"/>
    </location>
</feature>
<evidence type="ECO:0000313" key="2">
    <source>
        <dbReference type="EMBL" id="ATD66192.1"/>
    </source>
</evidence>
<sequence length="139" mass="14798">MMRRPTRLLTALLALSGLVLLGACQHADADMALLESPAVGDIYAAQLSGFSRHPFTDDARKPIDPAYGLMQVVSTDPDGVVVVTQNTASAEKSLSHDDIRGDLADIEFDEGEQIAIGGAELVRAHADGLIFAVKRPTEK</sequence>
<accession>A0A290XAK6</accession>